<proteinExistence type="predicted"/>
<dbReference type="GO" id="GO:0016491">
    <property type="term" value="F:oxidoreductase activity"/>
    <property type="evidence" value="ECO:0007669"/>
    <property type="project" value="UniProtKB-KW"/>
</dbReference>
<sequence>MAVHFGFSDRVDWPMNGTALRRLTSGYRAIGRAVLGSSQAAGFQPPSPLGRWSPRASRSNNVAFSMEHPSEVGHMSALFGLELSNLHSAFPAYINASLPWLRIIPPQALLHSSLSAPILLDMSAEENKKNMTYVRLGNSGLKVSRLILGLMSYGTKGWAPWVVEKEEAIKHIKTAYDAGIQTFDTANVYSNGESERILGEAIRQLKLPRDEIVVMTKLWGVVGRTPGESYMRDPAAADAYGYVNQYGLGRKHIFESVKHSLERLQLEYVDVLQCHRFDYDTPIEETMQALHDVVKAGYARYIGMSSCHAYQFHAMQNYAINNKLTPFISMQNHYNLLYREEEREMVPTLKMFGVGMIPWSPLSRGALARPFSESTLRSQGDPMAALMNQTRESNKEIITRVEQIAKARNVSMAQVGLAWVLSKDHTSAPIIGITNLENFQDTIGALQVKLTEEEIKQLEEPYGPRGIVGHIRLGNSGLKVSRIILGLMSYGSKEWMNGYWVKKKGSDILKERNYELGIQTFDTANIYSNGESERILGKAIKQLNFPRDEIVVMTKVYGVVARTPAERYMTRMAEVEARGYVNQSGLSRKHIFESIKHSLERLQLEYVDVLQCHRFDYNTPIEETMQALHDVVKAGYARYIGMSSCYAYQFHAMQNYAINKKLTPFISMQNHYSLLYREEEREMVPTLKMFGVGMIPWSALARGILTRPVSQYKTTARSQNDPWAKNYDKTKETNDKIVSSVEAIAKSKGISMAQVAIAWCLSKDGMAAPIIGTTKLENLEDIIGSCVPLIVHPGYVDIWLWADGIHVKLTEDEIKRLEEPYTPQGIVGHA</sequence>
<reference evidence="3" key="1">
    <citation type="submission" date="2020-09" db="EMBL/GenBank/DDBJ databases">
        <title>Comparative genome analyses of four rice-infecting Rhizoctonia solani isolates reveal extensive enrichment of homogalacturonan modification genes.</title>
        <authorList>
            <person name="Lee D.-Y."/>
            <person name="Jeon J."/>
            <person name="Kim K.-T."/>
            <person name="Cheong K."/>
            <person name="Song H."/>
            <person name="Choi G."/>
            <person name="Ko J."/>
            <person name="Opiyo S.O."/>
            <person name="Zuo S."/>
            <person name="Madhav S."/>
            <person name="Lee Y.-H."/>
            <person name="Wang G.-L."/>
        </authorList>
    </citation>
    <scope>NUCLEOTIDE SEQUENCE</scope>
    <source>
        <strain evidence="3">AG1-IA B2</strain>
    </source>
</reference>
<dbReference type="PANTHER" id="PTHR43364">
    <property type="entry name" value="NADH-SPECIFIC METHYLGLYOXAL REDUCTASE-RELATED"/>
    <property type="match status" value="1"/>
</dbReference>
<dbReference type="GO" id="GO:0005829">
    <property type="term" value="C:cytosol"/>
    <property type="evidence" value="ECO:0007669"/>
    <property type="project" value="UniProtKB-ARBA"/>
</dbReference>
<dbReference type="PANTHER" id="PTHR43364:SF4">
    <property type="entry name" value="NAD(P)-LINKED OXIDOREDUCTASE SUPERFAMILY PROTEIN"/>
    <property type="match status" value="1"/>
</dbReference>
<dbReference type="Proteomes" id="UP000614334">
    <property type="component" value="Unassembled WGS sequence"/>
</dbReference>
<dbReference type="EMBL" id="JACYCF010000010">
    <property type="protein sequence ID" value="KAF8754722.1"/>
    <property type="molecule type" value="Genomic_DNA"/>
</dbReference>
<evidence type="ECO:0000313" key="4">
    <source>
        <dbReference type="Proteomes" id="UP000614334"/>
    </source>
</evidence>
<gene>
    <name evidence="3" type="ORF">RHS01_05887</name>
</gene>
<accession>A0A8H7IAX6</accession>
<feature type="domain" description="NADP-dependent oxidoreductase" evidence="2">
    <location>
        <begin position="482"/>
        <end position="786"/>
    </location>
</feature>
<evidence type="ECO:0000256" key="1">
    <source>
        <dbReference type="ARBA" id="ARBA00023002"/>
    </source>
</evidence>
<dbReference type="AlphaFoldDB" id="A0A8H7IAX6"/>
<evidence type="ECO:0000313" key="3">
    <source>
        <dbReference type="EMBL" id="KAF8754722.1"/>
    </source>
</evidence>
<dbReference type="FunFam" id="3.20.20.100:FF:000004">
    <property type="entry name" value="Oxidoreductase, aldo/keto reductase"/>
    <property type="match status" value="2"/>
</dbReference>
<dbReference type="InterPro" id="IPR023210">
    <property type="entry name" value="NADP_OxRdtase_dom"/>
</dbReference>
<dbReference type="Pfam" id="PF00248">
    <property type="entry name" value="Aldo_ket_red"/>
    <property type="match status" value="2"/>
</dbReference>
<dbReference type="CDD" id="cd19079">
    <property type="entry name" value="AKR_EcYajO-like"/>
    <property type="match status" value="2"/>
</dbReference>
<keyword evidence="1" id="KW-0560">Oxidoreductase</keyword>
<dbReference type="SUPFAM" id="SSF51430">
    <property type="entry name" value="NAD(P)-linked oxidoreductase"/>
    <property type="match status" value="2"/>
</dbReference>
<dbReference type="Gene3D" id="3.20.20.100">
    <property type="entry name" value="NADP-dependent oxidoreductase domain"/>
    <property type="match status" value="2"/>
</dbReference>
<organism evidence="3 4">
    <name type="scientific">Rhizoctonia solani</name>
    <dbReference type="NCBI Taxonomy" id="456999"/>
    <lineage>
        <taxon>Eukaryota</taxon>
        <taxon>Fungi</taxon>
        <taxon>Dikarya</taxon>
        <taxon>Basidiomycota</taxon>
        <taxon>Agaricomycotina</taxon>
        <taxon>Agaricomycetes</taxon>
        <taxon>Cantharellales</taxon>
        <taxon>Ceratobasidiaceae</taxon>
        <taxon>Rhizoctonia</taxon>
    </lineage>
</organism>
<dbReference type="InterPro" id="IPR050523">
    <property type="entry name" value="AKR_Detox_Biosynth"/>
</dbReference>
<evidence type="ECO:0000259" key="2">
    <source>
        <dbReference type="Pfam" id="PF00248"/>
    </source>
</evidence>
<dbReference type="InterPro" id="IPR036812">
    <property type="entry name" value="NAD(P)_OxRdtase_dom_sf"/>
</dbReference>
<comment type="caution">
    <text evidence="3">The sequence shown here is derived from an EMBL/GenBank/DDBJ whole genome shotgun (WGS) entry which is preliminary data.</text>
</comment>
<protein>
    <submittedName>
        <fullName evidence="3">Aldo kereductase</fullName>
    </submittedName>
</protein>
<name>A0A8H7IAX6_9AGAM</name>
<feature type="domain" description="NADP-dependent oxidoreductase" evidence="2">
    <location>
        <begin position="145"/>
        <end position="460"/>
    </location>
</feature>